<dbReference type="KEGG" id="abq:ABAZ39_16540"/>
<accession>A0A2K1FRG6</accession>
<evidence type="ECO:0000313" key="6">
    <source>
        <dbReference type="Proteomes" id="UP000325333"/>
    </source>
</evidence>
<reference evidence="2 6" key="3">
    <citation type="submission" date="2019-07" db="EMBL/GenBank/DDBJ databases">
        <title>Genome sequencing of the stress-tolerant strain Azospirillum brasilense Az19.</title>
        <authorList>
            <person name="Maroniche G.A."/>
            <person name="Garcia J.E."/>
            <person name="Pagnussat L."/>
            <person name="Amenta M."/>
            <person name="Creus C.M."/>
        </authorList>
    </citation>
    <scope>NUCLEOTIDE SEQUENCE [LARGE SCALE GENOMIC DNA]</scope>
    <source>
        <strain evidence="2 6">Az19</strain>
    </source>
</reference>
<reference evidence="1 4" key="1">
    <citation type="journal article" date="2014" name="Genome Announc.">
        <title>Complete Genome Sequence of the Model Rhizosphere Strain Azospirillum brasilense Az39, Successfully Applied in Agriculture.</title>
        <authorList>
            <person name="Rivera D."/>
            <person name="Revale S."/>
            <person name="Molina R."/>
            <person name="Gualpa J."/>
            <person name="Puente M."/>
            <person name="Maroniche G."/>
            <person name="Paris G."/>
            <person name="Baker D."/>
            <person name="Clavijo B."/>
            <person name="McLay K."/>
            <person name="Spaepen S."/>
            <person name="Perticari A."/>
            <person name="Vazquez M."/>
            <person name="Wisniewski-Dye F."/>
            <person name="Watkins C."/>
            <person name="Martinez-Abarca F."/>
            <person name="Vanderleyden J."/>
            <person name="Cassan F."/>
        </authorList>
    </citation>
    <scope>NUCLEOTIDE SEQUENCE [LARGE SCALE GENOMIC DNA]</scope>
    <source>
        <strain evidence="1 4">Az39</strain>
        <plasmid evidence="1">AbAZ39_p1</plasmid>
    </source>
</reference>
<evidence type="ECO:0000313" key="1">
    <source>
        <dbReference type="EMBL" id="AIB13551.1"/>
    </source>
</evidence>
<dbReference type="Proteomes" id="UP000236268">
    <property type="component" value="Unassembled WGS sequence"/>
</dbReference>
<gene>
    <name evidence="1" type="ORF">ABAZ39_16540</name>
    <name evidence="3" type="ORF">C1S70_30530</name>
    <name evidence="2" type="ORF">FH063_003306</name>
</gene>
<dbReference type="EMBL" id="POWG01000060">
    <property type="protein sequence ID" value="PNQ95120.1"/>
    <property type="molecule type" value="Genomic_DNA"/>
</dbReference>
<organism evidence="3 5">
    <name type="scientific">Azospirillum argentinense</name>
    <dbReference type="NCBI Taxonomy" id="2970906"/>
    <lineage>
        <taxon>Bacteria</taxon>
        <taxon>Pseudomonadati</taxon>
        <taxon>Pseudomonadota</taxon>
        <taxon>Alphaproteobacteria</taxon>
        <taxon>Rhodospirillales</taxon>
        <taxon>Azospirillaceae</taxon>
        <taxon>Azospirillum</taxon>
    </lineage>
</organism>
<dbReference type="OrthoDB" id="565387at2"/>
<dbReference type="Proteomes" id="UP000027186">
    <property type="component" value="Plasmid AbAZ39_p1"/>
</dbReference>
<sequence>MVLDGPMTGRWFLADVEQILCPTLQAGDVVMMDNLPAHKSAAVRGSPEDCTVPWPRTEHYMR</sequence>
<reference evidence="3 5" key="2">
    <citation type="submission" date="2018-01" db="EMBL/GenBank/DDBJ databases">
        <title>Whole genome sequence of Azospirillum brasilense REC3 isolated from strawberry roots.</title>
        <authorList>
            <person name="Fontana C.A."/>
            <person name="Salazar S.M."/>
            <person name="Bassi D."/>
            <person name="Puglisi E."/>
            <person name="Lovaisa N.C."/>
            <person name="Toffoli L.M."/>
            <person name="Pedraza R."/>
            <person name="Cocconcelli P.S."/>
        </authorList>
    </citation>
    <scope>NUCLEOTIDE SEQUENCE [LARGE SCALE GENOMIC DNA]</scope>
    <source>
        <strain evidence="3 5">REC3</strain>
        <plasmid evidence="3">p40unnamed</plasmid>
    </source>
</reference>
<geneLocation type="plasmid" evidence="1 4">
    <name>AbAZ39_p1</name>
</geneLocation>
<evidence type="ECO:0008006" key="7">
    <source>
        <dbReference type="Google" id="ProtNLM"/>
    </source>
</evidence>
<dbReference type="Proteomes" id="UP000325333">
    <property type="component" value="Unassembled WGS sequence"/>
</dbReference>
<evidence type="ECO:0000313" key="3">
    <source>
        <dbReference type="EMBL" id="PNQ95120.1"/>
    </source>
</evidence>
<accession>A0A060DHA8</accession>
<name>A0A2K1FRG6_9PROT</name>
<dbReference type="AlphaFoldDB" id="A0A2K1FRG6"/>
<accession>A0A5B0KL06</accession>
<geneLocation type="plasmid" evidence="3">
    <name>p40unnamed</name>
</geneLocation>
<evidence type="ECO:0000313" key="5">
    <source>
        <dbReference type="Proteomes" id="UP000236268"/>
    </source>
</evidence>
<dbReference type="EMBL" id="CP007794">
    <property type="protein sequence ID" value="AIB13551.1"/>
    <property type="molecule type" value="Genomic_DNA"/>
</dbReference>
<evidence type="ECO:0000313" key="4">
    <source>
        <dbReference type="Proteomes" id="UP000027186"/>
    </source>
</evidence>
<dbReference type="EMBL" id="VEWN01000019">
    <property type="protein sequence ID" value="KAA1052899.1"/>
    <property type="molecule type" value="Genomic_DNA"/>
</dbReference>
<evidence type="ECO:0000313" key="2">
    <source>
        <dbReference type="EMBL" id="KAA1052899.1"/>
    </source>
</evidence>
<proteinExistence type="predicted"/>
<keyword evidence="3" id="KW-0614">Plasmid</keyword>
<protein>
    <recommendedName>
        <fullName evidence="7">Tc1-like transposase DDE domain-containing protein</fullName>
    </recommendedName>
</protein>